<comment type="similarity">
    <text evidence="1">Belongs to the aspartyl/asparaginyl beta-hydroxylase family.</text>
</comment>
<dbReference type="AlphaFoldDB" id="A0A411HF25"/>
<evidence type="ECO:0000256" key="2">
    <source>
        <dbReference type="ARBA" id="ARBA00022964"/>
    </source>
</evidence>
<reference evidence="6 7" key="1">
    <citation type="submission" date="2019-01" db="EMBL/GenBank/DDBJ databases">
        <title>Pseudolysobacter antarctica gen. nov., sp. nov., isolated from Fildes Peninsula, Antarctica.</title>
        <authorList>
            <person name="Wei Z."/>
            <person name="Peng F."/>
        </authorList>
    </citation>
    <scope>NUCLEOTIDE SEQUENCE [LARGE SCALE GENOMIC DNA]</scope>
    <source>
        <strain evidence="6 7">AQ6-296</strain>
    </source>
</reference>
<keyword evidence="2" id="KW-0223">Dioxygenase</keyword>
<keyword evidence="3" id="KW-0560">Oxidoreductase</keyword>
<dbReference type="RefSeq" id="WP_129831345.1">
    <property type="nucleotide sequence ID" value="NZ_CP035704.1"/>
</dbReference>
<evidence type="ECO:0000259" key="5">
    <source>
        <dbReference type="Pfam" id="PF05118"/>
    </source>
</evidence>
<accession>A0A411HF25</accession>
<dbReference type="EMBL" id="CP035704">
    <property type="protein sequence ID" value="QBB69090.1"/>
    <property type="molecule type" value="Genomic_DNA"/>
</dbReference>
<dbReference type="KEGG" id="xbc:ELE36_01100"/>
<dbReference type="InterPro" id="IPR027443">
    <property type="entry name" value="IPNS-like_sf"/>
</dbReference>
<evidence type="ECO:0000256" key="4">
    <source>
        <dbReference type="PROSITE-ProRule" id="PRU00339"/>
    </source>
</evidence>
<dbReference type="SUPFAM" id="SSF51197">
    <property type="entry name" value="Clavaminate synthase-like"/>
    <property type="match status" value="1"/>
</dbReference>
<evidence type="ECO:0000256" key="3">
    <source>
        <dbReference type="ARBA" id="ARBA00023002"/>
    </source>
</evidence>
<dbReference type="InterPro" id="IPR019734">
    <property type="entry name" value="TPR_rpt"/>
</dbReference>
<dbReference type="Pfam" id="PF05118">
    <property type="entry name" value="Asp_Arg_Hydrox"/>
    <property type="match status" value="1"/>
</dbReference>
<evidence type="ECO:0000313" key="6">
    <source>
        <dbReference type="EMBL" id="QBB69090.1"/>
    </source>
</evidence>
<protein>
    <submittedName>
        <fullName evidence="6">Aspartyl beta-hydroxylase</fullName>
    </submittedName>
</protein>
<dbReference type="OrthoDB" id="21665at2"/>
<dbReference type="GO" id="GO:0016020">
    <property type="term" value="C:membrane"/>
    <property type="evidence" value="ECO:0007669"/>
    <property type="project" value="TreeGrafter"/>
</dbReference>
<keyword evidence="4" id="KW-0802">TPR repeat</keyword>
<dbReference type="Gene3D" id="2.60.120.330">
    <property type="entry name" value="B-lactam Antibiotic, Isopenicillin N Synthase, Chain"/>
    <property type="match status" value="1"/>
</dbReference>
<dbReference type="Pfam" id="PF14559">
    <property type="entry name" value="TPR_19"/>
    <property type="match status" value="1"/>
</dbReference>
<name>A0A411HF25_9GAMM</name>
<dbReference type="PANTHER" id="PTHR46332">
    <property type="entry name" value="ASPARTATE BETA-HYDROXYLASE DOMAIN-CONTAINING PROTEIN 2"/>
    <property type="match status" value="1"/>
</dbReference>
<evidence type="ECO:0000313" key="7">
    <source>
        <dbReference type="Proteomes" id="UP000291562"/>
    </source>
</evidence>
<dbReference type="InterPro" id="IPR007803">
    <property type="entry name" value="Asp/Arg/Pro-Hydrxlase"/>
</dbReference>
<dbReference type="Gene3D" id="1.25.40.10">
    <property type="entry name" value="Tetratricopeptide repeat domain"/>
    <property type="match status" value="1"/>
</dbReference>
<keyword evidence="7" id="KW-1185">Reference proteome</keyword>
<organism evidence="6 7">
    <name type="scientific">Pseudolysobacter antarcticus</name>
    <dbReference type="NCBI Taxonomy" id="2511995"/>
    <lineage>
        <taxon>Bacteria</taxon>
        <taxon>Pseudomonadati</taxon>
        <taxon>Pseudomonadota</taxon>
        <taxon>Gammaproteobacteria</taxon>
        <taxon>Lysobacterales</taxon>
        <taxon>Rhodanobacteraceae</taxon>
        <taxon>Pseudolysobacter</taxon>
    </lineage>
</organism>
<dbReference type="PROSITE" id="PS50005">
    <property type="entry name" value="TPR"/>
    <property type="match status" value="1"/>
</dbReference>
<dbReference type="InterPro" id="IPR011990">
    <property type="entry name" value="TPR-like_helical_dom_sf"/>
</dbReference>
<gene>
    <name evidence="6" type="ORF">ELE36_01100</name>
</gene>
<dbReference type="SMART" id="SM00028">
    <property type="entry name" value="TPR"/>
    <property type="match status" value="3"/>
</dbReference>
<feature type="domain" description="Aspartyl/asparaginy/proline hydroxylase" evidence="5">
    <location>
        <begin position="243"/>
        <end position="409"/>
    </location>
</feature>
<evidence type="ECO:0000256" key="1">
    <source>
        <dbReference type="ARBA" id="ARBA00007730"/>
    </source>
</evidence>
<feature type="repeat" description="TPR" evidence="4">
    <location>
        <begin position="77"/>
        <end position="110"/>
    </location>
</feature>
<dbReference type="GO" id="GO:0051213">
    <property type="term" value="F:dioxygenase activity"/>
    <property type="evidence" value="ECO:0007669"/>
    <property type="project" value="UniProtKB-KW"/>
</dbReference>
<proteinExistence type="inferred from homology"/>
<sequence length="438" mass="48166">MNSAASGDIGALLEHARQLAQQGQGDQAEQICAQILQTQPSQVEALNFIAMRALGRGQFAQATNMLQLADLAQPNAQATLKNLAVVHAAAGDREAAEKTLQQAIEAAPEHYDLQLHLGGLQEQRGDGRAALRTYLRAITAAQNQGYWLSAASTPPALHAAVTHAMDFVHRGRQQILSAVLQPLRAQHGAAAMLRIERCLAMYLGDVPSTIADAYQKPKFLYFPDLPTRAYFASDLFPWQVELEKHTDIIRAEMQALLTEPDALEPFLGVPTPAEGDQYLRGGSQGAPAWDAFFFYRHGERQDANCARCPQTAAIIDALPIVRIREHAPEICFSVLTPGTHILPHHGVTNTRLVTHLPLIVPEDCAIRVGGEEHSWQEGRCVTFDDTFEHEAWNRSQSTRVVLILDSWNPYLTEVERIAVTDLVGAIGDFNREFSLRGG</sequence>
<dbReference type="InterPro" id="IPR051821">
    <property type="entry name" value="Asp/Asn_beta-hydroxylase"/>
</dbReference>
<dbReference type="Proteomes" id="UP000291562">
    <property type="component" value="Chromosome"/>
</dbReference>
<dbReference type="PANTHER" id="PTHR46332:SF5">
    <property type="entry name" value="ASPARTATE BETA-HYDROXYLASE DOMAIN CONTAINING 2"/>
    <property type="match status" value="1"/>
</dbReference>
<dbReference type="SUPFAM" id="SSF48452">
    <property type="entry name" value="TPR-like"/>
    <property type="match status" value="1"/>
</dbReference>